<proteinExistence type="predicted"/>
<dbReference type="AlphaFoldDB" id="A0A399RFX3"/>
<organism evidence="1 2">
    <name type="scientific">Henriciella mobilis</name>
    <dbReference type="NCBI Taxonomy" id="2305467"/>
    <lineage>
        <taxon>Bacteria</taxon>
        <taxon>Pseudomonadati</taxon>
        <taxon>Pseudomonadota</taxon>
        <taxon>Alphaproteobacteria</taxon>
        <taxon>Hyphomonadales</taxon>
        <taxon>Hyphomonadaceae</taxon>
        <taxon>Henriciella</taxon>
    </lineage>
</organism>
<dbReference type="EMBL" id="QWFX01000011">
    <property type="protein sequence ID" value="RIJ29404.1"/>
    <property type="molecule type" value="Genomic_DNA"/>
</dbReference>
<evidence type="ECO:0000313" key="1">
    <source>
        <dbReference type="EMBL" id="RIJ29404.1"/>
    </source>
</evidence>
<sequence length="274" mass="29597">METPEPCPEGAEKVLLTTMIGLSTGQYENLGQPYGVATAAVGQCPDNGIALSLAASLIADIGMRLGNAQSDQAPRVLAEAFDTIIAQDNAPAQAPVTVQVGQYDPITYTTENTRTNVDEMLKKQLLPVLIGASRQYEISSRFNADVEACPYSSRGQIRALREAEGIVSALGTRADGFNHEAPLSRLETLRINCQEQTRPLAMQEMKALMDMSEKLTDLDKDSDAACLADKGRALIEEYRANAGAEESEAANLRKLEAWDSVMKSNSLVVCPEED</sequence>
<evidence type="ECO:0000313" key="2">
    <source>
        <dbReference type="Proteomes" id="UP000266385"/>
    </source>
</evidence>
<protein>
    <submittedName>
        <fullName evidence="1">Uncharacterized protein</fullName>
    </submittedName>
</protein>
<reference evidence="1 2" key="1">
    <citation type="submission" date="2018-08" db="EMBL/GenBank/DDBJ databases">
        <title>Henriciella mobilis sp. nov., isolated from seawater.</title>
        <authorList>
            <person name="Cheng H."/>
            <person name="Wu Y.-H."/>
            <person name="Xu X.-W."/>
            <person name="Guo L.-L."/>
        </authorList>
    </citation>
    <scope>NUCLEOTIDE SEQUENCE [LARGE SCALE GENOMIC DNA]</scope>
    <source>
        <strain evidence="1 2">JN25</strain>
    </source>
</reference>
<comment type="caution">
    <text evidence="1">The sequence shown here is derived from an EMBL/GenBank/DDBJ whole genome shotgun (WGS) entry which is preliminary data.</text>
</comment>
<gene>
    <name evidence="1" type="ORF">D1223_09855</name>
</gene>
<name>A0A399RFX3_9PROT</name>
<keyword evidence="2" id="KW-1185">Reference proteome</keyword>
<dbReference type="Proteomes" id="UP000266385">
    <property type="component" value="Unassembled WGS sequence"/>
</dbReference>
<accession>A0A399RFX3</accession>